<evidence type="ECO:0000256" key="1">
    <source>
        <dbReference type="SAM" id="MobiDB-lite"/>
    </source>
</evidence>
<dbReference type="OrthoDB" id="6244267at2759"/>
<keyword evidence="3" id="KW-1185">Reference proteome</keyword>
<evidence type="ECO:0000313" key="3">
    <source>
        <dbReference type="Proteomes" id="UP000019149"/>
    </source>
</evidence>
<sequence>MKKKLGNLQTMVLSSLTGSVQTKITTSEEKLKTVSELTWMNQGENEGGLDSNVNASRILSSRFNHRCERCTPRGRVGSELSSTTCSIMRDQMQTELTSLSLNSVSDNESDPEAPISGEWEEDVVDKKLRELPTMQRCGKEDTQSSASEIPLCGILQTLRPTANVQRPLLTSSMVTTAASSFNRIPSLRRLHPLKMRPVVKTSGKLGHSKEVRHGVGNGRKSPVTALPGRRIPDLESGRTSANTHPHTPRKSSIPRHPPPPRAGLAKKASLSMARKVA</sequence>
<organism evidence="2 3">
    <name type="scientific">Echinococcus granulosus</name>
    <name type="common">Hydatid tapeworm</name>
    <dbReference type="NCBI Taxonomy" id="6210"/>
    <lineage>
        <taxon>Eukaryota</taxon>
        <taxon>Metazoa</taxon>
        <taxon>Spiralia</taxon>
        <taxon>Lophotrochozoa</taxon>
        <taxon>Platyhelminthes</taxon>
        <taxon>Cestoda</taxon>
        <taxon>Eucestoda</taxon>
        <taxon>Cyclophyllidea</taxon>
        <taxon>Taeniidae</taxon>
        <taxon>Echinococcus</taxon>
        <taxon>Echinococcus granulosus group</taxon>
    </lineage>
</organism>
<protein>
    <submittedName>
        <fullName evidence="2">Uncharacterized protein</fullName>
    </submittedName>
</protein>
<dbReference type="KEGG" id="egl:EGR_08464"/>
<name>W6U626_ECHGR</name>
<gene>
    <name evidence="2" type="ORF">EGR_08464</name>
</gene>
<dbReference type="GeneID" id="36344179"/>
<reference evidence="2 3" key="1">
    <citation type="journal article" date="2013" name="Nat. Genet.">
        <title>The genome of the hydatid tapeworm Echinococcus granulosus.</title>
        <authorList>
            <person name="Zheng H."/>
            <person name="Zhang W."/>
            <person name="Zhang L."/>
            <person name="Zhang Z."/>
            <person name="Li J."/>
            <person name="Lu G."/>
            <person name="Zhu Y."/>
            <person name="Wang Y."/>
            <person name="Huang Y."/>
            <person name="Liu J."/>
            <person name="Kang H."/>
            <person name="Chen J."/>
            <person name="Wang L."/>
            <person name="Chen A."/>
            <person name="Yu S."/>
            <person name="Gao Z."/>
            <person name="Jin L."/>
            <person name="Gu W."/>
            <person name="Wang Z."/>
            <person name="Zhao L."/>
            <person name="Shi B."/>
            <person name="Wen H."/>
            <person name="Lin R."/>
            <person name="Jones M.K."/>
            <person name="Brejova B."/>
            <person name="Vinar T."/>
            <person name="Zhao G."/>
            <person name="McManus D.P."/>
            <person name="Chen Z."/>
            <person name="Zhou Y."/>
            <person name="Wang S."/>
        </authorList>
    </citation>
    <scope>NUCLEOTIDE SEQUENCE [LARGE SCALE GENOMIC DNA]</scope>
</reference>
<dbReference type="Proteomes" id="UP000019149">
    <property type="component" value="Unassembled WGS sequence"/>
</dbReference>
<dbReference type="AlphaFoldDB" id="W6U626"/>
<dbReference type="CTD" id="36344179"/>
<evidence type="ECO:0000313" key="2">
    <source>
        <dbReference type="EMBL" id="EUB56658.1"/>
    </source>
</evidence>
<dbReference type="OMA" id="NHRCERC"/>
<comment type="caution">
    <text evidence="2">The sequence shown here is derived from an EMBL/GenBank/DDBJ whole genome shotgun (WGS) entry which is preliminary data.</text>
</comment>
<dbReference type="EMBL" id="APAU02000107">
    <property type="protein sequence ID" value="EUB56658.1"/>
    <property type="molecule type" value="Genomic_DNA"/>
</dbReference>
<feature type="region of interest" description="Disordered" evidence="1">
    <location>
        <begin position="201"/>
        <end position="277"/>
    </location>
</feature>
<dbReference type="RefSeq" id="XP_024347854.1">
    <property type="nucleotide sequence ID" value="XM_024497713.1"/>
</dbReference>
<proteinExistence type="predicted"/>
<accession>W6U626</accession>